<organism evidence="4 5">
    <name type="scientific">Microlunatus spumicola</name>
    <dbReference type="NCBI Taxonomy" id="81499"/>
    <lineage>
        <taxon>Bacteria</taxon>
        <taxon>Bacillati</taxon>
        <taxon>Actinomycetota</taxon>
        <taxon>Actinomycetes</taxon>
        <taxon>Propionibacteriales</taxon>
        <taxon>Propionibacteriaceae</taxon>
        <taxon>Microlunatus</taxon>
    </lineage>
</organism>
<sequence>MSVQIDAPLEVVPDAAPDDSVAAVAGAVETISSHLHPVASYDLADHPRPTGREEVWRFTPVKRLRGLLDAEDLPSGAIDVTVDAPEQVRVSTIDGAEARSLGGPAPVDRIAALAVANAGETTLVDVPAEVELDEPIMITVTGQGTDAAAFRSLVVRVGAFAKATIVLEHHGSAVLGSSVVLLVGDGARVDLAGLQLWDDDAVHAGHVGIRVGRDAHVRTLTASLGGDLVRLVETADYAGPGGEIEQLGLYFVDADQHLEHRLFVDHNAPRTTSNVDYRGALQGAGAHSVWVGDVLIRKVAEGITTYESNRNLVLTDGCRADSVPNLEIETGEIAGAGHASTTGRFDDEQLFYLRSRGIDEVEARRLVVHGFFADIIRRIGVPAVESRLLAAVEAELAVTVGAPASSSLSAGDDATEAGTDAEAPIVAPEQIEGRDADDAGHHAFAADDDLAAIARQQS</sequence>
<evidence type="ECO:0000256" key="1">
    <source>
        <dbReference type="ARBA" id="ARBA00043967"/>
    </source>
</evidence>
<proteinExistence type="inferred from homology"/>
<dbReference type="EMBL" id="BAAAYR010000001">
    <property type="protein sequence ID" value="GAA3560742.1"/>
    <property type="molecule type" value="Genomic_DNA"/>
</dbReference>
<gene>
    <name evidence="4" type="primary">sufD</name>
    <name evidence="4" type="ORF">GCM10022197_15290</name>
</gene>
<accession>A0ABP6X3N1</accession>
<dbReference type="PANTHER" id="PTHR43575">
    <property type="entry name" value="PROTEIN ABCI7, CHLOROPLASTIC"/>
    <property type="match status" value="1"/>
</dbReference>
<keyword evidence="5" id="KW-1185">Reference proteome</keyword>
<dbReference type="InterPro" id="IPR000825">
    <property type="entry name" value="SUF_FeS_clus_asmbl_SufBD_core"/>
</dbReference>
<dbReference type="SUPFAM" id="SSF101960">
    <property type="entry name" value="Stabilizer of iron transporter SufD"/>
    <property type="match status" value="1"/>
</dbReference>
<name>A0ABP6X3N1_9ACTN</name>
<dbReference type="NCBIfam" id="TIGR01981">
    <property type="entry name" value="sufD"/>
    <property type="match status" value="1"/>
</dbReference>
<evidence type="ECO:0000313" key="5">
    <source>
        <dbReference type="Proteomes" id="UP001500767"/>
    </source>
</evidence>
<evidence type="ECO:0000313" key="4">
    <source>
        <dbReference type="EMBL" id="GAA3560742.1"/>
    </source>
</evidence>
<evidence type="ECO:0000256" key="2">
    <source>
        <dbReference type="SAM" id="MobiDB-lite"/>
    </source>
</evidence>
<dbReference type="Proteomes" id="UP001500767">
    <property type="component" value="Unassembled WGS sequence"/>
</dbReference>
<evidence type="ECO:0000259" key="3">
    <source>
        <dbReference type="Pfam" id="PF01458"/>
    </source>
</evidence>
<comment type="similarity">
    <text evidence="1">Belongs to the iron-sulfur cluster assembly SufBD family.</text>
</comment>
<dbReference type="RefSeq" id="WP_344741654.1">
    <property type="nucleotide sequence ID" value="NZ_BAAAYR010000001.1"/>
</dbReference>
<dbReference type="PANTHER" id="PTHR43575:SF1">
    <property type="entry name" value="PROTEIN ABCI7, CHLOROPLASTIC"/>
    <property type="match status" value="1"/>
</dbReference>
<feature type="domain" description="SUF system FeS cluster assembly SufBD core" evidence="3">
    <location>
        <begin position="143"/>
        <end position="371"/>
    </location>
</feature>
<protein>
    <submittedName>
        <fullName evidence="4">Fe-S cluster assembly protein SufD</fullName>
    </submittedName>
</protein>
<feature type="region of interest" description="Disordered" evidence="2">
    <location>
        <begin position="405"/>
        <end position="426"/>
    </location>
</feature>
<dbReference type="InterPro" id="IPR011542">
    <property type="entry name" value="SUF_FeS_clus_asmbl_SufD"/>
</dbReference>
<feature type="compositionally biased region" description="Low complexity" evidence="2">
    <location>
        <begin position="410"/>
        <end position="423"/>
    </location>
</feature>
<comment type="caution">
    <text evidence="4">The sequence shown here is derived from an EMBL/GenBank/DDBJ whole genome shotgun (WGS) entry which is preliminary data.</text>
</comment>
<reference evidence="5" key="1">
    <citation type="journal article" date="2019" name="Int. J. Syst. Evol. Microbiol.">
        <title>The Global Catalogue of Microorganisms (GCM) 10K type strain sequencing project: providing services to taxonomists for standard genome sequencing and annotation.</title>
        <authorList>
            <consortium name="The Broad Institute Genomics Platform"/>
            <consortium name="The Broad Institute Genome Sequencing Center for Infectious Disease"/>
            <person name="Wu L."/>
            <person name="Ma J."/>
        </authorList>
    </citation>
    <scope>NUCLEOTIDE SEQUENCE [LARGE SCALE GENOMIC DNA]</scope>
    <source>
        <strain evidence="5">JCM 16540</strain>
    </source>
</reference>
<dbReference type="InterPro" id="IPR055346">
    <property type="entry name" value="Fe-S_cluster_assembly_SufBD"/>
</dbReference>
<dbReference type="Pfam" id="PF01458">
    <property type="entry name" value="SUFBD_core"/>
    <property type="match status" value="1"/>
</dbReference>
<dbReference type="InterPro" id="IPR037284">
    <property type="entry name" value="SUF_FeS_clus_asmbl_SufBD_sf"/>
</dbReference>